<dbReference type="InterPro" id="IPR022365">
    <property type="entry name" value="Clathrin_H-chain_propeller_rpt"/>
</dbReference>
<name>A0A2K3L7T6_TRIPR</name>
<dbReference type="GO" id="GO:0006898">
    <property type="term" value="P:receptor-mediated endocytosis"/>
    <property type="evidence" value="ECO:0007669"/>
    <property type="project" value="TreeGrafter"/>
</dbReference>
<dbReference type="ExpressionAtlas" id="A0A2K3L7T6">
    <property type="expression patterns" value="baseline"/>
</dbReference>
<dbReference type="InterPro" id="IPR016025">
    <property type="entry name" value="Clathrin_H-chain_N"/>
</dbReference>
<dbReference type="AlphaFoldDB" id="A0A2K3L7T6"/>
<gene>
    <name evidence="1" type="ORF">L195_g030529</name>
</gene>
<sequence>MESEKFICVRETTPSNTYDNTTILALKAQVPGTTQDHLQVLNIEKKTKMKSYQMNQQWITQKLLGIVTQSSVYHWSIEGDGEPVKVFDRTANLANNQIINYRCDPTEKWLVLIGIAPGSPERPQLVKGNMQLFAVDQQRSQALEAHAASFASFRVTGNDKDSILICFASKTINAGQVTSKMHVIELGAQP</sequence>
<dbReference type="SUPFAM" id="SSF50989">
    <property type="entry name" value="Clathrin heavy-chain terminal domain"/>
    <property type="match status" value="1"/>
</dbReference>
<dbReference type="GO" id="GO:0009506">
    <property type="term" value="C:plasmodesma"/>
    <property type="evidence" value="ECO:0007669"/>
    <property type="project" value="TreeGrafter"/>
</dbReference>
<dbReference type="GO" id="GO:0030132">
    <property type="term" value="C:clathrin coat of coated pit"/>
    <property type="evidence" value="ECO:0007669"/>
    <property type="project" value="InterPro"/>
</dbReference>
<protein>
    <submittedName>
        <fullName evidence="1">Clathrin heavy chain 1-like protein</fullName>
    </submittedName>
</protein>
<accession>A0A2K3L7T6</accession>
<dbReference type="PANTHER" id="PTHR10292">
    <property type="entry name" value="CLATHRIN HEAVY CHAIN RELATED"/>
    <property type="match status" value="1"/>
</dbReference>
<dbReference type="GO" id="GO:0030130">
    <property type="term" value="C:clathrin coat of trans-Golgi network vesicle"/>
    <property type="evidence" value="ECO:0007669"/>
    <property type="project" value="InterPro"/>
</dbReference>
<proteinExistence type="predicted"/>
<organism evidence="1 2">
    <name type="scientific">Trifolium pratense</name>
    <name type="common">Red clover</name>
    <dbReference type="NCBI Taxonomy" id="57577"/>
    <lineage>
        <taxon>Eukaryota</taxon>
        <taxon>Viridiplantae</taxon>
        <taxon>Streptophyta</taxon>
        <taxon>Embryophyta</taxon>
        <taxon>Tracheophyta</taxon>
        <taxon>Spermatophyta</taxon>
        <taxon>Magnoliopsida</taxon>
        <taxon>eudicotyledons</taxon>
        <taxon>Gunneridae</taxon>
        <taxon>Pentapetalae</taxon>
        <taxon>rosids</taxon>
        <taxon>fabids</taxon>
        <taxon>Fabales</taxon>
        <taxon>Fabaceae</taxon>
        <taxon>Papilionoideae</taxon>
        <taxon>50 kb inversion clade</taxon>
        <taxon>NPAAA clade</taxon>
        <taxon>Hologalegina</taxon>
        <taxon>IRL clade</taxon>
        <taxon>Trifolieae</taxon>
        <taxon>Trifolium</taxon>
    </lineage>
</organism>
<dbReference type="GO" id="GO:0009507">
    <property type="term" value="C:chloroplast"/>
    <property type="evidence" value="ECO:0007669"/>
    <property type="project" value="TreeGrafter"/>
</dbReference>
<dbReference type="GO" id="GO:0071439">
    <property type="term" value="C:clathrin complex"/>
    <property type="evidence" value="ECO:0007669"/>
    <property type="project" value="TreeGrafter"/>
</dbReference>
<reference evidence="1 2" key="1">
    <citation type="journal article" date="2014" name="Am. J. Bot.">
        <title>Genome assembly and annotation for red clover (Trifolium pratense; Fabaceae).</title>
        <authorList>
            <person name="Istvanek J."/>
            <person name="Jaros M."/>
            <person name="Krenek A."/>
            <person name="Repkova J."/>
        </authorList>
    </citation>
    <scope>NUCLEOTIDE SEQUENCE [LARGE SCALE GENOMIC DNA]</scope>
    <source>
        <strain evidence="2">cv. Tatra</strain>
        <tissue evidence="1">Young leaves</tissue>
    </source>
</reference>
<dbReference type="Pfam" id="PF01394">
    <property type="entry name" value="Clathrin_propel"/>
    <property type="match status" value="1"/>
</dbReference>
<dbReference type="EMBL" id="ASHM01027763">
    <property type="protein sequence ID" value="PNX74604.1"/>
    <property type="molecule type" value="Genomic_DNA"/>
</dbReference>
<evidence type="ECO:0000313" key="2">
    <source>
        <dbReference type="Proteomes" id="UP000236291"/>
    </source>
</evidence>
<evidence type="ECO:0000313" key="1">
    <source>
        <dbReference type="EMBL" id="PNX74604.1"/>
    </source>
</evidence>
<comment type="caution">
    <text evidence="1">The sequence shown here is derived from an EMBL/GenBank/DDBJ whole genome shotgun (WGS) entry which is preliminary data.</text>
</comment>
<dbReference type="PANTHER" id="PTHR10292:SF25">
    <property type="entry name" value="CLATHRIN HEAVY CHAIN"/>
    <property type="match status" value="1"/>
</dbReference>
<dbReference type="Gene3D" id="2.130.10.110">
    <property type="entry name" value="Clathrin heavy-chain terminal domain"/>
    <property type="match status" value="1"/>
</dbReference>
<reference evidence="1 2" key="2">
    <citation type="journal article" date="2017" name="Front. Plant Sci.">
        <title>Gene Classification and Mining of Molecular Markers Useful in Red Clover (Trifolium pratense) Breeding.</title>
        <authorList>
            <person name="Istvanek J."/>
            <person name="Dluhosova J."/>
            <person name="Dluhos P."/>
            <person name="Patkova L."/>
            <person name="Nedelnik J."/>
            <person name="Repkova J."/>
        </authorList>
    </citation>
    <scope>NUCLEOTIDE SEQUENCE [LARGE SCALE GENOMIC DNA]</scope>
    <source>
        <strain evidence="2">cv. Tatra</strain>
        <tissue evidence="1">Young leaves</tissue>
    </source>
</reference>
<dbReference type="GO" id="GO:0005198">
    <property type="term" value="F:structural molecule activity"/>
    <property type="evidence" value="ECO:0007669"/>
    <property type="project" value="InterPro"/>
</dbReference>
<dbReference type="GO" id="GO:0006886">
    <property type="term" value="P:intracellular protein transport"/>
    <property type="evidence" value="ECO:0007669"/>
    <property type="project" value="InterPro"/>
</dbReference>
<dbReference type="STRING" id="57577.A0A2K3L7T6"/>
<dbReference type="GO" id="GO:0032051">
    <property type="term" value="F:clathrin light chain binding"/>
    <property type="evidence" value="ECO:0007669"/>
    <property type="project" value="TreeGrafter"/>
</dbReference>
<dbReference type="Proteomes" id="UP000236291">
    <property type="component" value="Unassembled WGS sequence"/>
</dbReference>
<feature type="non-terminal residue" evidence="1">
    <location>
        <position position="190"/>
    </location>
</feature>